<evidence type="ECO:0000313" key="2">
    <source>
        <dbReference type="Proteomes" id="UP000410492"/>
    </source>
</evidence>
<organism evidence="1 2">
    <name type="scientific">Callosobruchus maculatus</name>
    <name type="common">Southern cowpea weevil</name>
    <name type="synonym">Pulse bruchid</name>
    <dbReference type="NCBI Taxonomy" id="64391"/>
    <lineage>
        <taxon>Eukaryota</taxon>
        <taxon>Metazoa</taxon>
        <taxon>Ecdysozoa</taxon>
        <taxon>Arthropoda</taxon>
        <taxon>Hexapoda</taxon>
        <taxon>Insecta</taxon>
        <taxon>Pterygota</taxon>
        <taxon>Neoptera</taxon>
        <taxon>Endopterygota</taxon>
        <taxon>Coleoptera</taxon>
        <taxon>Polyphaga</taxon>
        <taxon>Cucujiformia</taxon>
        <taxon>Chrysomeloidea</taxon>
        <taxon>Chrysomelidae</taxon>
        <taxon>Bruchinae</taxon>
        <taxon>Bruchini</taxon>
        <taxon>Callosobruchus</taxon>
    </lineage>
</organism>
<sequence length="170" mass="19805">MQSAEELDIKTEIRTSPSFMGVDIKNEIDTNEQIDSFRIKCENEDYNDSPVIPDRFIKTEQDELETYVDEACYIDTVQLNEELKIKNEICADQESSYPDLMRASSAICTEIVPLRIKTEHNTEEWNECPATQLHTEFDVKRETIFLWRRATNIPKHKKGGKKRQNSQATN</sequence>
<accession>A0A653BYD7</accession>
<dbReference type="OrthoDB" id="6279530at2759"/>
<proteinExistence type="predicted"/>
<dbReference type="AlphaFoldDB" id="A0A653BYD7"/>
<reference evidence="1 2" key="1">
    <citation type="submission" date="2019-01" db="EMBL/GenBank/DDBJ databases">
        <authorList>
            <person name="Sayadi A."/>
        </authorList>
    </citation>
    <scope>NUCLEOTIDE SEQUENCE [LARGE SCALE GENOMIC DNA]</scope>
</reference>
<protein>
    <submittedName>
        <fullName evidence="1">Uncharacterized protein</fullName>
    </submittedName>
</protein>
<keyword evidence="2" id="KW-1185">Reference proteome</keyword>
<gene>
    <name evidence="1" type="ORF">CALMAC_LOCUS4494</name>
</gene>
<name>A0A653BYD7_CALMS</name>
<evidence type="ECO:0000313" key="1">
    <source>
        <dbReference type="EMBL" id="VEN40281.1"/>
    </source>
</evidence>
<dbReference type="Proteomes" id="UP000410492">
    <property type="component" value="Unassembled WGS sequence"/>
</dbReference>
<dbReference type="EMBL" id="CAACVG010006454">
    <property type="protein sequence ID" value="VEN40281.1"/>
    <property type="molecule type" value="Genomic_DNA"/>
</dbReference>